<feature type="region of interest" description="Disordered" evidence="1">
    <location>
        <begin position="87"/>
        <end position="145"/>
    </location>
</feature>
<dbReference type="STRING" id="1051890.A0A3N4LMJ2"/>
<evidence type="ECO:0000313" key="3">
    <source>
        <dbReference type="EMBL" id="RPB22719.1"/>
    </source>
</evidence>
<protein>
    <submittedName>
        <fullName evidence="3">Uncharacterized protein</fullName>
    </submittedName>
</protein>
<dbReference type="EMBL" id="ML121550">
    <property type="protein sequence ID" value="RPB22719.1"/>
    <property type="molecule type" value="Genomic_DNA"/>
</dbReference>
<dbReference type="Proteomes" id="UP000267821">
    <property type="component" value="Unassembled WGS sequence"/>
</dbReference>
<feature type="region of interest" description="Disordered" evidence="1">
    <location>
        <begin position="178"/>
        <end position="201"/>
    </location>
</feature>
<dbReference type="InParanoid" id="A0A3N4LMJ2"/>
<dbReference type="OrthoDB" id="5427732at2759"/>
<keyword evidence="2" id="KW-0732">Signal</keyword>
<accession>A0A3N4LMJ2</accession>
<evidence type="ECO:0000256" key="2">
    <source>
        <dbReference type="SAM" id="SignalP"/>
    </source>
</evidence>
<organism evidence="3 4">
    <name type="scientific">Terfezia boudieri ATCC MYA-4762</name>
    <dbReference type="NCBI Taxonomy" id="1051890"/>
    <lineage>
        <taxon>Eukaryota</taxon>
        <taxon>Fungi</taxon>
        <taxon>Dikarya</taxon>
        <taxon>Ascomycota</taxon>
        <taxon>Pezizomycotina</taxon>
        <taxon>Pezizomycetes</taxon>
        <taxon>Pezizales</taxon>
        <taxon>Pezizaceae</taxon>
        <taxon>Terfezia</taxon>
    </lineage>
</organism>
<feature type="signal peptide" evidence="2">
    <location>
        <begin position="1"/>
        <end position="20"/>
    </location>
</feature>
<dbReference type="AlphaFoldDB" id="A0A3N4LMJ2"/>
<proteinExistence type="predicted"/>
<keyword evidence="4" id="KW-1185">Reference proteome</keyword>
<gene>
    <name evidence="3" type="ORF">L211DRAFT_850463</name>
</gene>
<feature type="compositionally biased region" description="Low complexity" evidence="1">
    <location>
        <begin position="178"/>
        <end position="195"/>
    </location>
</feature>
<feature type="compositionally biased region" description="Low complexity" evidence="1">
    <location>
        <begin position="91"/>
        <end position="145"/>
    </location>
</feature>
<reference evidence="3 4" key="1">
    <citation type="journal article" date="2018" name="Nat. Ecol. Evol.">
        <title>Pezizomycetes genomes reveal the molecular basis of ectomycorrhizal truffle lifestyle.</title>
        <authorList>
            <person name="Murat C."/>
            <person name="Payen T."/>
            <person name="Noel B."/>
            <person name="Kuo A."/>
            <person name="Morin E."/>
            <person name="Chen J."/>
            <person name="Kohler A."/>
            <person name="Krizsan K."/>
            <person name="Balestrini R."/>
            <person name="Da Silva C."/>
            <person name="Montanini B."/>
            <person name="Hainaut M."/>
            <person name="Levati E."/>
            <person name="Barry K.W."/>
            <person name="Belfiori B."/>
            <person name="Cichocki N."/>
            <person name="Clum A."/>
            <person name="Dockter R.B."/>
            <person name="Fauchery L."/>
            <person name="Guy J."/>
            <person name="Iotti M."/>
            <person name="Le Tacon F."/>
            <person name="Lindquist E.A."/>
            <person name="Lipzen A."/>
            <person name="Malagnac F."/>
            <person name="Mello A."/>
            <person name="Molinier V."/>
            <person name="Miyauchi S."/>
            <person name="Poulain J."/>
            <person name="Riccioni C."/>
            <person name="Rubini A."/>
            <person name="Sitrit Y."/>
            <person name="Splivallo R."/>
            <person name="Traeger S."/>
            <person name="Wang M."/>
            <person name="Zifcakova L."/>
            <person name="Wipf D."/>
            <person name="Zambonelli A."/>
            <person name="Paolocci F."/>
            <person name="Nowrousian M."/>
            <person name="Ottonello S."/>
            <person name="Baldrian P."/>
            <person name="Spatafora J.W."/>
            <person name="Henrissat B."/>
            <person name="Nagy L.G."/>
            <person name="Aury J.M."/>
            <person name="Wincker P."/>
            <person name="Grigoriev I.V."/>
            <person name="Bonfante P."/>
            <person name="Martin F.M."/>
        </authorList>
    </citation>
    <scope>NUCLEOTIDE SEQUENCE [LARGE SCALE GENOMIC DNA]</scope>
    <source>
        <strain evidence="3 4">ATCC MYA-4762</strain>
    </source>
</reference>
<sequence length="227" mass="24122">MRFLLAPLFALVLTSCLSLANPVPNDDDSFQALARDADDTALHAALHAKKEYKHGIFPHDRHALEAVHREHAEEAFQIVRSALIRRQNNSTTTAARHTTATTTKLPTERTTANTNTDTTATTNRDTIKTSTTTTTTTQGSSASETSVTTFTTIRTTTFTNDLGQPSTVTQTDIVIITPTPTGGSQTSKTSSGTPGLQTPGSDAGRVEFCGWVKIGVAVMAGVGGMVM</sequence>
<evidence type="ECO:0000313" key="4">
    <source>
        <dbReference type="Proteomes" id="UP000267821"/>
    </source>
</evidence>
<dbReference type="PROSITE" id="PS51257">
    <property type="entry name" value="PROKAR_LIPOPROTEIN"/>
    <property type="match status" value="1"/>
</dbReference>
<evidence type="ECO:0000256" key="1">
    <source>
        <dbReference type="SAM" id="MobiDB-lite"/>
    </source>
</evidence>
<feature type="chain" id="PRO_5018255511" evidence="2">
    <location>
        <begin position="21"/>
        <end position="227"/>
    </location>
</feature>
<name>A0A3N4LMJ2_9PEZI</name>